<evidence type="ECO:0000256" key="2">
    <source>
        <dbReference type="ARBA" id="ARBA00010992"/>
    </source>
</evidence>
<accession>A0AAV5JVB1</accession>
<evidence type="ECO:0000256" key="6">
    <source>
        <dbReference type="ARBA" id="ARBA00023136"/>
    </source>
</evidence>
<dbReference type="InterPro" id="IPR036259">
    <property type="entry name" value="MFS_trans_sf"/>
</dbReference>
<proteinExistence type="inferred from homology"/>
<gene>
    <name evidence="8" type="ORF">SLEP1_g25644</name>
</gene>
<dbReference type="PANTHER" id="PTHR48021:SF15">
    <property type="entry name" value="SUGAR TRANSPORTER ERD6-LIKE 15 ISOFORM X1"/>
    <property type="match status" value="1"/>
</dbReference>
<dbReference type="Proteomes" id="UP001054252">
    <property type="component" value="Unassembled WGS sequence"/>
</dbReference>
<comment type="caution">
    <text evidence="8">The sequence shown here is derived from an EMBL/GenBank/DDBJ whole genome shotgun (WGS) entry which is preliminary data.</text>
</comment>
<feature type="transmembrane region" description="Helical" evidence="7">
    <location>
        <begin position="49"/>
        <end position="71"/>
    </location>
</feature>
<name>A0AAV5JVB1_9ROSI</name>
<keyword evidence="5 7" id="KW-1133">Transmembrane helix</keyword>
<dbReference type="Gene3D" id="1.20.1250.20">
    <property type="entry name" value="MFS general substrate transporter like domains"/>
    <property type="match status" value="1"/>
</dbReference>
<dbReference type="GO" id="GO:0016020">
    <property type="term" value="C:membrane"/>
    <property type="evidence" value="ECO:0007669"/>
    <property type="project" value="UniProtKB-SubCell"/>
</dbReference>
<evidence type="ECO:0000256" key="7">
    <source>
        <dbReference type="SAM" id="Phobius"/>
    </source>
</evidence>
<evidence type="ECO:0000313" key="9">
    <source>
        <dbReference type="Proteomes" id="UP001054252"/>
    </source>
</evidence>
<keyword evidence="4 7" id="KW-0812">Transmembrane</keyword>
<sequence>MRIDGTNVQPSFMVLLGFPSKAGTIAAAVVLIVMTSLGVILIDKSGRRPLLLSSSTGTCVGCVFTSFSFFLCHAPKSKFEARQMPYTCEKVSQMHEEEPTLQQYMSTCASVYKPPTSGHTNNMTISETKQAEVNRKIIICK</sequence>
<organism evidence="8 9">
    <name type="scientific">Rubroshorea leprosula</name>
    <dbReference type="NCBI Taxonomy" id="152421"/>
    <lineage>
        <taxon>Eukaryota</taxon>
        <taxon>Viridiplantae</taxon>
        <taxon>Streptophyta</taxon>
        <taxon>Embryophyta</taxon>
        <taxon>Tracheophyta</taxon>
        <taxon>Spermatophyta</taxon>
        <taxon>Magnoliopsida</taxon>
        <taxon>eudicotyledons</taxon>
        <taxon>Gunneridae</taxon>
        <taxon>Pentapetalae</taxon>
        <taxon>rosids</taxon>
        <taxon>malvids</taxon>
        <taxon>Malvales</taxon>
        <taxon>Dipterocarpaceae</taxon>
        <taxon>Rubroshorea</taxon>
    </lineage>
</organism>
<feature type="transmembrane region" description="Helical" evidence="7">
    <location>
        <begin position="22"/>
        <end position="42"/>
    </location>
</feature>
<comment type="subcellular location">
    <subcellularLocation>
        <location evidence="1">Membrane</location>
    </subcellularLocation>
</comment>
<dbReference type="InterPro" id="IPR050549">
    <property type="entry name" value="MFS_Trehalose_Transporter"/>
</dbReference>
<dbReference type="PANTHER" id="PTHR48021">
    <property type="match status" value="1"/>
</dbReference>
<evidence type="ECO:0000256" key="5">
    <source>
        <dbReference type="ARBA" id="ARBA00022989"/>
    </source>
</evidence>
<keyword evidence="9" id="KW-1185">Reference proteome</keyword>
<dbReference type="AlphaFoldDB" id="A0AAV5JVB1"/>
<dbReference type="GO" id="GO:0022857">
    <property type="term" value="F:transmembrane transporter activity"/>
    <property type="evidence" value="ECO:0007669"/>
    <property type="project" value="InterPro"/>
</dbReference>
<evidence type="ECO:0000256" key="3">
    <source>
        <dbReference type="ARBA" id="ARBA00022597"/>
    </source>
</evidence>
<evidence type="ECO:0000313" key="8">
    <source>
        <dbReference type="EMBL" id="GKV14831.1"/>
    </source>
</evidence>
<dbReference type="Pfam" id="PF00083">
    <property type="entry name" value="Sugar_tr"/>
    <property type="match status" value="1"/>
</dbReference>
<dbReference type="SUPFAM" id="SSF103473">
    <property type="entry name" value="MFS general substrate transporter"/>
    <property type="match status" value="1"/>
</dbReference>
<keyword evidence="6 7" id="KW-0472">Membrane</keyword>
<evidence type="ECO:0000256" key="1">
    <source>
        <dbReference type="ARBA" id="ARBA00004370"/>
    </source>
</evidence>
<comment type="similarity">
    <text evidence="2">Belongs to the major facilitator superfamily. Sugar transporter (TC 2.A.1.1) family.</text>
</comment>
<evidence type="ECO:0000256" key="4">
    <source>
        <dbReference type="ARBA" id="ARBA00022692"/>
    </source>
</evidence>
<keyword evidence="3" id="KW-0813">Transport</keyword>
<protein>
    <submittedName>
        <fullName evidence="8">Uncharacterized protein</fullName>
    </submittedName>
</protein>
<dbReference type="EMBL" id="BPVZ01000042">
    <property type="protein sequence ID" value="GKV14831.1"/>
    <property type="molecule type" value="Genomic_DNA"/>
</dbReference>
<dbReference type="InterPro" id="IPR005828">
    <property type="entry name" value="MFS_sugar_transport-like"/>
</dbReference>
<reference evidence="8 9" key="1">
    <citation type="journal article" date="2021" name="Commun. Biol.">
        <title>The genome of Shorea leprosula (Dipterocarpaceae) highlights the ecological relevance of drought in aseasonal tropical rainforests.</title>
        <authorList>
            <person name="Ng K.K.S."/>
            <person name="Kobayashi M.J."/>
            <person name="Fawcett J.A."/>
            <person name="Hatakeyama M."/>
            <person name="Paape T."/>
            <person name="Ng C.H."/>
            <person name="Ang C.C."/>
            <person name="Tnah L.H."/>
            <person name="Lee C.T."/>
            <person name="Nishiyama T."/>
            <person name="Sese J."/>
            <person name="O'Brien M.J."/>
            <person name="Copetti D."/>
            <person name="Mohd Noor M.I."/>
            <person name="Ong R.C."/>
            <person name="Putra M."/>
            <person name="Sireger I.Z."/>
            <person name="Indrioko S."/>
            <person name="Kosugi Y."/>
            <person name="Izuno A."/>
            <person name="Isagi Y."/>
            <person name="Lee S.L."/>
            <person name="Shimizu K.K."/>
        </authorList>
    </citation>
    <scope>NUCLEOTIDE SEQUENCE [LARGE SCALE GENOMIC DNA]</scope>
    <source>
        <strain evidence="8">214</strain>
    </source>
</reference>
<keyword evidence="3" id="KW-0762">Sugar transport</keyword>